<dbReference type="InterPro" id="IPR014718">
    <property type="entry name" value="GH-type_carb-bd"/>
</dbReference>
<dbReference type="GO" id="GO:0005829">
    <property type="term" value="C:cytosol"/>
    <property type="evidence" value="ECO:0007669"/>
    <property type="project" value="TreeGrafter"/>
</dbReference>
<feature type="domain" description="Glycosyl hydrolase family 92 N-terminal" evidence="6">
    <location>
        <begin position="35"/>
        <end position="262"/>
    </location>
</feature>
<evidence type="ECO:0000256" key="1">
    <source>
        <dbReference type="ARBA" id="ARBA00001913"/>
    </source>
</evidence>
<dbReference type="Pfam" id="PF17678">
    <property type="entry name" value="Glyco_hydro_92N"/>
    <property type="match status" value="1"/>
</dbReference>
<comment type="subunit">
    <text evidence="2">Monomer.</text>
</comment>
<dbReference type="Proteomes" id="UP000095591">
    <property type="component" value="Unassembled WGS sequence"/>
</dbReference>
<dbReference type="FunFam" id="1.20.1050.60:FF:000001">
    <property type="entry name" value="Putative alpha-1,2-mannosidase"/>
    <property type="match status" value="1"/>
</dbReference>
<feature type="signal peptide" evidence="4">
    <location>
        <begin position="1"/>
        <end position="24"/>
    </location>
</feature>
<dbReference type="InterPro" id="IPR050883">
    <property type="entry name" value="PNGase"/>
</dbReference>
<dbReference type="GO" id="GO:0006516">
    <property type="term" value="P:glycoprotein catabolic process"/>
    <property type="evidence" value="ECO:0007669"/>
    <property type="project" value="TreeGrafter"/>
</dbReference>
<dbReference type="Gene3D" id="2.70.98.10">
    <property type="match status" value="1"/>
</dbReference>
<evidence type="ECO:0000259" key="6">
    <source>
        <dbReference type="Pfam" id="PF17678"/>
    </source>
</evidence>
<dbReference type="Gene3D" id="1.20.1610.10">
    <property type="entry name" value="alpha-1,2-mannosidases domains"/>
    <property type="match status" value="1"/>
</dbReference>
<dbReference type="AlphaFoldDB" id="A0A173R5I0"/>
<evidence type="ECO:0000259" key="5">
    <source>
        <dbReference type="Pfam" id="PF07971"/>
    </source>
</evidence>
<feature type="domain" description="Glycosyl hydrolase family 92" evidence="5">
    <location>
        <begin position="268"/>
        <end position="745"/>
    </location>
</feature>
<dbReference type="InterPro" id="IPR008928">
    <property type="entry name" value="6-hairpin_glycosidase_sf"/>
</dbReference>
<reference evidence="7 8" key="1">
    <citation type="submission" date="2015-09" db="EMBL/GenBank/DDBJ databases">
        <authorList>
            <consortium name="Pathogen Informatics"/>
        </authorList>
    </citation>
    <scope>NUCLEOTIDE SEQUENCE [LARGE SCALE GENOMIC DNA]</scope>
    <source>
        <strain evidence="7 8">2789STDY5608872</strain>
    </source>
</reference>
<dbReference type="Gene3D" id="3.30.2080.10">
    <property type="entry name" value="GH92 mannosidase domain"/>
    <property type="match status" value="1"/>
</dbReference>
<keyword evidence="4" id="KW-0732">Signal</keyword>
<accession>A0A173R5I0</accession>
<dbReference type="InterPro" id="IPR012939">
    <property type="entry name" value="Glyco_hydro_92"/>
</dbReference>
<dbReference type="InterPro" id="IPR041371">
    <property type="entry name" value="GH92_N"/>
</dbReference>
<dbReference type="GO" id="GO:0005975">
    <property type="term" value="P:carbohydrate metabolic process"/>
    <property type="evidence" value="ECO:0007669"/>
    <property type="project" value="InterPro"/>
</dbReference>
<evidence type="ECO:0000256" key="4">
    <source>
        <dbReference type="SAM" id="SignalP"/>
    </source>
</evidence>
<evidence type="ECO:0000313" key="8">
    <source>
        <dbReference type="Proteomes" id="UP000095591"/>
    </source>
</evidence>
<feature type="chain" id="PRO_5008010531" evidence="4">
    <location>
        <begin position="25"/>
        <end position="784"/>
    </location>
</feature>
<dbReference type="GO" id="GO:0030246">
    <property type="term" value="F:carbohydrate binding"/>
    <property type="evidence" value="ECO:0007669"/>
    <property type="project" value="InterPro"/>
</dbReference>
<dbReference type="EMBL" id="CYXP01000001">
    <property type="protein sequence ID" value="CUM72698.1"/>
    <property type="molecule type" value="Genomic_DNA"/>
</dbReference>
<dbReference type="PANTHER" id="PTHR12143">
    <property type="entry name" value="PEPTIDE N-GLYCANASE PNGASE -RELATED"/>
    <property type="match status" value="1"/>
</dbReference>
<dbReference type="RefSeq" id="WP_057318714.1">
    <property type="nucleotide sequence ID" value="NZ_CYXP01000001.1"/>
</dbReference>
<dbReference type="FunFam" id="3.30.2080.10:FF:000001">
    <property type="entry name" value="Alpha-1,2-mannosidase subfamily"/>
    <property type="match status" value="1"/>
</dbReference>
<comment type="cofactor">
    <cofactor evidence="1">
        <name>Ca(2+)</name>
        <dbReference type="ChEBI" id="CHEBI:29108"/>
    </cofactor>
</comment>
<dbReference type="NCBIfam" id="TIGR01180">
    <property type="entry name" value="aman2_put"/>
    <property type="match status" value="1"/>
</dbReference>
<dbReference type="Gene3D" id="1.20.1050.60">
    <property type="entry name" value="alpha-1,2-mannosidase"/>
    <property type="match status" value="1"/>
</dbReference>
<dbReference type="GO" id="GO:0000224">
    <property type="term" value="F:peptide-N4-(N-acetyl-beta-glucosaminyl)asparagine amidase activity"/>
    <property type="evidence" value="ECO:0007669"/>
    <property type="project" value="TreeGrafter"/>
</dbReference>
<name>A0A173R5I0_PARDI</name>
<proteinExistence type="predicted"/>
<gene>
    <name evidence="7" type="ORF">ERS852429_00235</name>
</gene>
<dbReference type="PANTHER" id="PTHR12143:SF43">
    <property type="entry name" value="PUTATIVE-RELATED"/>
    <property type="match status" value="1"/>
</dbReference>
<protein>
    <submittedName>
        <fullName evidence="7">Putative alpha-1,2-mannosidase</fullName>
    </submittedName>
</protein>
<sequence length="784" mass="89336">MKKKSVWALALAAMLMWVGKPAVAAVNEAFDPVEYVNPLMGTQSSFELSTGNTYPAIARPWGMNFWTPQTGKMGDGWQYVYTANKIRGFKQTHQPSPWINDYGQFAIMPVVGKPEFDQDKRASWFSHKGEIAKAYYYKVYLAEHDVVTELTPTDRAAMFRFTFPENEHSYIVVDALDKGSYIKVIPEENKIIGYSTKNSGGVPDNFKNYFVIEFDKPFTYEATFADASLKEGTKEQTSDHVGAVIGFKTKKGEIVHAKVASSFISFDQAAINMKELGNDNFDTLVQKGKDVWNEHLSKIEVEGGDLDQYRTFYSCFYRSLLFPRKFYEINAQGEVVHYSPYNGEVLPGYMFTDTGFWDTFRSLFPFLNLMFPSVNKEMQEGLINTYKESGFFPEWASPGHRGCMVGNNSASILVDAYMKGVKVDDLETLYKGLIHGTENVHPKVSSTGRLGHEYYNKLGYVPYDVKINENAARTLEYAYNDWCIWQIAKQLGRPKKELDLYARRALNYKNLYDKETKLMRGKNENGEFMAPFSPLKWGDAFTEGNSWHYSWSVFHDPQGLIDLMGGKDSFVMMLDSVFAVPPLFDDSYYGGVIHEIREMTVMNMGNYAHGNQPIQHMIYLYNYAGQPWKAQYWLRQVMDRMYTPGPDGYCGDEDNGQTSAWYVFSALGFYPVAPGTTQYVLGAPLFKKATIHFENGNNLVINAPNNSDKNIYIESMTFNGKNYTKNYLDHNDLFKGGVIDFKMGDKPNMNRGINPEDMPYSFSVNEEGINKLSPISVKPSKKKK</sequence>
<evidence type="ECO:0000256" key="2">
    <source>
        <dbReference type="ARBA" id="ARBA00011245"/>
    </source>
</evidence>
<dbReference type="SUPFAM" id="SSF48208">
    <property type="entry name" value="Six-hairpin glycosidases"/>
    <property type="match status" value="1"/>
</dbReference>
<dbReference type="FunFam" id="2.70.98.10:FF:000013">
    <property type="entry name" value="Putative alpha-1,2-mannosidase"/>
    <property type="match status" value="1"/>
</dbReference>
<dbReference type="Pfam" id="PF07971">
    <property type="entry name" value="Glyco_hydro_92"/>
    <property type="match status" value="1"/>
</dbReference>
<dbReference type="InterPro" id="IPR005887">
    <property type="entry name" value="GH92_a_mannosidase_put"/>
</dbReference>
<dbReference type="FunFam" id="1.20.1610.10:FF:000001">
    <property type="entry name" value="Putative alpha-1,2-mannosidase"/>
    <property type="match status" value="1"/>
</dbReference>
<evidence type="ECO:0000313" key="7">
    <source>
        <dbReference type="EMBL" id="CUM72698.1"/>
    </source>
</evidence>
<organism evidence="7 8">
    <name type="scientific">Parabacteroides distasonis</name>
    <dbReference type="NCBI Taxonomy" id="823"/>
    <lineage>
        <taxon>Bacteria</taxon>
        <taxon>Pseudomonadati</taxon>
        <taxon>Bacteroidota</taxon>
        <taxon>Bacteroidia</taxon>
        <taxon>Bacteroidales</taxon>
        <taxon>Tannerellaceae</taxon>
        <taxon>Parabacteroides</taxon>
    </lineage>
</organism>
<keyword evidence="3" id="KW-0106">Calcium</keyword>
<evidence type="ECO:0000256" key="3">
    <source>
        <dbReference type="ARBA" id="ARBA00022837"/>
    </source>
</evidence>